<reference evidence="2 3" key="1">
    <citation type="submission" date="2018-06" db="EMBL/GenBank/DDBJ databases">
        <authorList>
            <consortium name="Pathogen Informatics"/>
            <person name="Doyle S."/>
        </authorList>
    </citation>
    <scope>NUCLEOTIDE SEQUENCE [LARGE SCALE GENOMIC DNA]</scope>
    <source>
        <strain evidence="2 3">NCTC8622</strain>
    </source>
</reference>
<organism evidence="2 3">
    <name type="scientific">Escherichia coli</name>
    <dbReference type="NCBI Taxonomy" id="562"/>
    <lineage>
        <taxon>Bacteria</taxon>
        <taxon>Pseudomonadati</taxon>
        <taxon>Pseudomonadota</taxon>
        <taxon>Gammaproteobacteria</taxon>
        <taxon>Enterobacterales</taxon>
        <taxon>Enterobacteriaceae</taxon>
        <taxon>Escherichia</taxon>
    </lineage>
</organism>
<dbReference type="EMBL" id="UGCP01000002">
    <property type="protein sequence ID" value="STI83810.1"/>
    <property type="molecule type" value="Genomic_DNA"/>
</dbReference>
<evidence type="ECO:0000313" key="3">
    <source>
        <dbReference type="Proteomes" id="UP000254079"/>
    </source>
</evidence>
<protein>
    <submittedName>
        <fullName evidence="2">Putative fimbrial protein</fullName>
    </submittedName>
</protein>
<dbReference type="Proteomes" id="UP000254079">
    <property type="component" value="Unassembled WGS sequence"/>
</dbReference>
<dbReference type="AlphaFoldDB" id="A0A376U3Q6"/>
<feature type="chain" id="PRO_5016623218" evidence="1">
    <location>
        <begin position="21"/>
        <end position="62"/>
    </location>
</feature>
<gene>
    <name evidence="2" type="primary">matC_2</name>
    <name evidence="2" type="ORF">NCTC8622_02851</name>
</gene>
<proteinExistence type="predicted"/>
<accession>A0A376U3Q6</accession>
<name>A0A376U3Q6_ECOLX</name>
<sequence length="62" mass="6950">MKKHLLLLALLLSGISPAQALDVGDISSFMNSDSSTLEQNDQKQYRQWSPHQYPSRTALFTA</sequence>
<evidence type="ECO:0000313" key="2">
    <source>
        <dbReference type="EMBL" id="STI83810.1"/>
    </source>
</evidence>
<keyword evidence="1" id="KW-0732">Signal</keyword>
<evidence type="ECO:0000256" key="1">
    <source>
        <dbReference type="SAM" id="SignalP"/>
    </source>
</evidence>
<feature type="signal peptide" evidence="1">
    <location>
        <begin position="1"/>
        <end position="20"/>
    </location>
</feature>